<evidence type="ECO:0000313" key="3">
    <source>
        <dbReference type="Proteomes" id="UP001174909"/>
    </source>
</evidence>
<proteinExistence type="predicted"/>
<name>A0AA35SBK1_GEOBA</name>
<dbReference type="EMBL" id="CASHTH010002256">
    <property type="protein sequence ID" value="CAI8027075.1"/>
    <property type="molecule type" value="Genomic_DNA"/>
</dbReference>
<dbReference type="Proteomes" id="UP001174909">
    <property type="component" value="Unassembled WGS sequence"/>
</dbReference>
<accession>A0AA35SBK1</accession>
<feature type="region of interest" description="Disordered" evidence="1">
    <location>
        <begin position="1"/>
        <end position="49"/>
    </location>
</feature>
<organism evidence="2 3">
    <name type="scientific">Geodia barretti</name>
    <name type="common">Barrett's horny sponge</name>
    <dbReference type="NCBI Taxonomy" id="519541"/>
    <lineage>
        <taxon>Eukaryota</taxon>
        <taxon>Metazoa</taxon>
        <taxon>Porifera</taxon>
        <taxon>Demospongiae</taxon>
        <taxon>Heteroscleromorpha</taxon>
        <taxon>Tetractinellida</taxon>
        <taxon>Astrophorina</taxon>
        <taxon>Geodiidae</taxon>
        <taxon>Geodia</taxon>
    </lineage>
</organism>
<keyword evidence="3" id="KW-1185">Reference proteome</keyword>
<evidence type="ECO:0000256" key="1">
    <source>
        <dbReference type="SAM" id="MobiDB-lite"/>
    </source>
</evidence>
<reference evidence="2" key="1">
    <citation type="submission" date="2023-03" db="EMBL/GenBank/DDBJ databases">
        <authorList>
            <person name="Steffen K."/>
            <person name="Cardenas P."/>
        </authorList>
    </citation>
    <scope>NUCLEOTIDE SEQUENCE</scope>
</reference>
<sequence length="81" mass="9224">THVPLKQSPNIKRKVTSKGYTSSSCAQGSRTKHKPYQSSEVESDKEFKETKETLEQTIFEAEEITEEFNDNEQNLEQCGSP</sequence>
<evidence type="ECO:0000313" key="2">
    <source>
        <dbReference type="EMBL" id="CAI8027075.1"/>
    </source>
</evidence>
<feature type="non-terminal residue" evidence="2">
    <location>
        <position position="1"/>
    </location>
</feature>
<protein>
    <submittedName>
        <fullName evidence="2">Uncharacterized protein</fullName>
    </submittedName>
</protein>
<dbReference type="AlphaFoldDB" id="A0AA35SBK1"/>
<feature type="compositionally biased region" description="Polar residues" evidence="1">
    <location>
        <begin position="18"/>
        <end position="29"/>
    </location>
</feature>
<comment type="caution">
    <text evidence="2">The sequence shown here is derived from an EMBL/GenBank/DDBJ whole genome shotgun (WGS) entry which is preliminary data.</text>
</comment>
<gene>
    <name evidence="2" type="ORF">GBAR_LOCUS15494</name>
</gene>